<dbReference type="EMBL" id="HE573027">
    <property type="protein sequence ID" value="CCC52649.1"/>
    <property type="molecule type" value="Genomic_DNA"/>
</dbReference>
<keyword evidence="1" id="KW-0732">Signal</keyword>
<dbReference type="OMA" id="YGSDNCP"/>
<name>G0UA18_TRYVY</name>
<dbReference type="Pfam" id="PF00462">
    <property type="entry name" value="Glutaredoxin"/>
    <property type="match status" value="1"/>
</dbReference>
<dbReference type="PANTHER" id="PTHR45694:SF18">
    <property type="entry name" value="GLUTAREDOXIN-1-RELATED"/>
    <property type="match status" value="1"/>
</dbReference>
<dbReference type="InterPro" id="IPR014025">
    <property type="entry name" value="Glutaredoxin_subgr"/>
</dbReference>
<sequence length="95" mass="10887">MNSLAAIIGSARVVVLSWVTCPYCVRAEKLLKQLTDEVKVYYVDKMPEGEELRREVFREYHHETVPAIFINKNFVGGCSDLEDLQRDGKLAELLK</sequence>
<protein>
    <submittedName>
        <fullName evidence="3">Putative glutaredoxin</fullName>
    </submittedName>
</protein>
<evidence type="ECO:0000259" key="2">
    <source>
        <dbReference type="Pfam" id="PF00462"/>
    </source>
</evidence>
<proteinExistence type="predicted"/>
<accession>G0UA18</accession>
<dbReference type="PROSITE" id="PS51354">
    <property type="entry name" value="GLUTAREDOXIN_2"/>
    <property type="match status" value="1"/>
</dbReference>
<evidence type="ECO:0000313" key="3">
    <source>
        <dbReference type="EMBL" id="CCC52649.1"/>
    </source>
</evidence>
<gene>
    <name evidence="3" type="ORF">TVY486_1101340</name>
</gene>
<dbReference type="GO" id="GO:0015038">
    <property type="term" value="F:glutathione disulfide oxidoreductase activity"/>
    <property type="evidence" value="ECO:0007669"/>
    <property type="project" value="TreeGrafter"/>
</dbReference>
<feature type="signal peptide" evidence="1">
    <location>
        <begin position="1"/>
        <end position="27"/>
    </location>
</feature>
<feature type="domain" description="Glutaredoxin" evidence="2">
    <location>
        <begin position="13"/>
        <end position="75"/>
    </location>
</feature>
<dbReference type="AlphaFoldDB" id="G0UA18"/>
<dbReference type="SUPFAM" id="SSF52833">
    <property type="entry name" value="Thioredoxin-like"/>
    <property type="match status" value="1"/>
</dbReference>
<dbReference type="InterPro" id="IPR036249">
    <property type="entry name" value="Thioredoxin-like_sf"/>
</dbReference>
<dbReference type="GO" id="GO:0005737">
    <property type="term" value="C:cytoplasm"/>
    <property type="evidence" value="ECO:0007669"/>
    <property type="project" value="TreeGrafter"/>
</dbReference>
<organism evidence="3">
    <name type="scientific">Trypanosoma vivax (strain Y486)</name>
    <dbReference type="NCBI Taxonomy" id="1055687"/>
    <lineage>
        <taxon>Eukaryota</taxon>
        <taxon>Discoba</taxon>
        <taxon>Euglenozoa</taxon>
        <taxon>Kinetoplastea</taxon>
        <taxon>Metakinetoplastina</taxon>
        <taxon>Trypanosomatida</taxon>
        <taxon>Trypanosomatidae</taxon>
        <taxon>Trypanosoma</taxon>
        <taxon>Duttonella</taxon>
    </lineage>
</organism>
<reference evidence="3" key="1">
    <citation type="journal article" date="2012" name="Proc. Natl. Acad. Sci. U.S.A.">
        <title>Antigenic diversity is generated by distinct evolutionary mechanisms in African trypanosome species.</title>
        <authorList>
            <person name="Jackson A.P."/>
            <person name="Berry A."/>
            <person name="Aslett M."/>
            <person name="Allison H.C."/>
            <person name="Burton P."/>
            <person name="Vavrova-Anderson J."/>
            <person name="Brown R."/>
            <person name="Browne H."/>
            <person name="Corton N."/>
            <person name="Hauser H."/>
            <person name="Gamble J."/>
            <person name="Gilderthorp R."/>
            <person name="Marcello L."/>
            <person name="McQuillan J."/>
            <person name="Otto T.D."/>
            <person name="Quail M.A."/>
            <person name="Sanders M.J."/>
            <person name="van Tonder A."/>
            <person name="Ginger M.L."/>
            <person name="Field M.C."/>
            <person name="Barry J.D."/>
            <person name="Hertz-Fowler C."/>
            <person name="Berriman M."/>
        </authorList>
    </citation>
    <scope>NUCLEOTIDE SEQUENCE</scope>
    <source>
        <strain evidence="3">Y486</strain>
    </source>
</reference>
<dbReference type="GO" id="GO:0034599">
    <property type="term" value="P:cellular response to oxidative stress"/>
    <property type="evidence" value="ECO:0007669"/>
    <property type="project" value="TreeGrafter"/>
</dbReference>
<dbReference type="PRINTS" id="PR00160">
    <property type="entry name" value="GLUTAREDOXIN"/>
</dbReference>
<dbReference type="InterPro" id="IPR002109">
    <property type="entry name" value="Glutaredoxin"/>
</dbReference>
<feature type="chain" id="PRO_5003410374" evidence="1">
    <location>
        <begin position="28"/>
        <end position="95"/>
    </location>
</feature>
<dbReference type="PANTHER" id="PTHR45694">
    <property type="entry name" value="GLUTAREDOXIN 2"/>
    <property type="match status" value="1"/>
</dbReference>
<evidence type="ECO:0000256" key="1">
    <source>
        <dbReference type="SAM" id="SignalP"/>
    </source>
</evidence>
<dbReference type="Gene3D" id="3.40.30.10">
    <property type="entry name" value="Glutaredoxin"/>
    <property type="match status" value="1"/>
</dbReference>
<dbReference type="VEuPathDB" id="TriTrypDB:TvY486_1101340"/>